<dbReference type="PANTHER" id="PTHR33768">
    <property type="entry name" value="MIP11318P"/>
    <property type="match status" value="1"/>
</dbReference>
<comment type="similarity">
    <text evidence="1">Belongs to the CFAP97 family.</text>
</comment>
<evidence type="ECO:0000313" key="2">
    <source>
        <dbReference type="EMBL" id="KAL1501887.1"/>
    </source>
</evidence>
<dbReference type="AlphaFoldDB" id="A0ABD1ESX9"/>
<dbReference type="InterPro" id="IPR038792">
    <property type="entry name" value="CFAP97D1/2"/>
</dbReference>
<evidence type="ECO:0000313" key="3">
    <source>
        <dbReference type="Proteomes" id="UP001566132"/>
    </source>
</evidence>
<sequence length="224" mass="26316">MISTKDNLWVRPWQQRKYQHHKNKVLKARPVVDTRSPPERPHVTTKLKKLQKEYERSKAIERDNFILLQKLNYIMSTHWLDNYLGPQPKFLNRMPLYRTNIESGIDLDLDDFLQETKEELNEIHIVKPRCLACSSAYRINENEKKKTRSRSVPPKTTTKLAKEIKPKSADTKKFDLAHMHRNIRISRGSLKLSVNFPLNSTIELDSKDITGRKPCECARKTAIQ</sequence>
<proteinExistence type="inferred from homology"/>
<dbReference type="Pfam" id="PF13879">
    <property type="entry name" value="Hmw_CFAP97"/>
    <property type="match status" value="1"/>
</dbReference>
<reference evidence="2 3" key="1">
    <citation type="submission" date="2024-05" db="EMBL/GenBank/DDBJ databases">
        <title>Genetic variation in Jamaican populations of the coffee berry borer (Hypothenemus hampei).</title>
        <authorList>
            <person name="Errbii M."/>
            <person name="Myrie A."/>
        </authorList>
    </citation>
    <scope>NUCLEOTIDE SEQUENCE [LARGE SCALE GENOMIC DNA]</scope>
    <source>
        <strain evidence="2">JA-Hopewell-2020-01-JO</strain>
        <tissue evidence="2">Whole body</tissue>
    </source>
</reference>
<gene>
    <name evidence="2" type="ORF">ABEB36_007127</name>
</gene>
<name>A0ABD1ESX9_HYPHA</name>
<keyword evidence="3" id="KW-1185">Reference proteome</keyword>
<dbReference type="EMBL" id="JBDJPC010000005">
    <property type="protein sequence ID" value="KAL1501887.1"/>
    <property type="molecule type" value="Genomic_DNA"/>
</dbReference>
<evidence type="ECO:0000256" key="1">
    <source>
        <dbReference type="ARBA" id="ARBA00008315"/>
    </source>
</evidence>
<organism evidence="2 3">
    <name type="scientific">Hypothenemus hampei</name>
    <name type="common">Coffee berry borer</name>
    <dbReference type="NCBI Taxonomy" id="57062"/>
    <lineage>
        <taxon>Eukaryota</taxon>
        <taxon>Metazoa</taxon>
        <taxon>Ecdysozoa</taxon>
        <taxon>Arthropoda</taxon>
        <taxon>Hexapoda</taxon>
        <taxon>Insecta</taxon>
        <taxon>Pterygota</taxon>
        <taxon>Neoptera</taxon>
        <taxon>Endopterygota</taxon>
        <taxon>Coleoptera</taxon>
        <taxon>Polyphaga</taxon>
        <taxon>Cucujiformia</taxon>
        <taxon>Curculionidae</taxon>
        <taxon>Scolytinae</taxon>
        <taxon>Hypothenemus</taxon>
    </lineage>
</organism>
<comment type="caution">
    <text evidence="2">The sequence shown here is derived from an EMBL/GenBank/DDBJ whole genome shotgun (WGS) entry which is preliminary data.</text>
</comment>
<accession>A0ABD1ESX9</accession>
<dbReference type="Proteomes" id="UP001566132">
    <property type="component" value="Unassembled WGS sequence"/>
</dbReference>
<protein>
    <submittedName>
        <fullName evidence="2">Uncharacterized protein</fullName>
    </submittedName>
</protein>
<dbReference type="PANTHER" id="PTHR33768:SF3">
    <property type="entry name" value="MIP11318P"/>
    <property type="match status" value="1"/>
</dbReference>
<dbReference type="InterPro" id="IPR029488">
    <property type="entry name" value="Hmw/CFAP97"/>
</dbReference>